<keyword evidence="11" id="KW-0472">Membrane</keyword>
<dbReference type="GO" id="GO:0005886">
    <property type="term" value="C:plasma membrane"/>
    <property type="evidence" value="ECO:0007669"/>
    <property type="project" value="TreeGrafter"/>
</dbReference>
<name>A0A8J5JQ76_HOMAM</name>
<feature type="transmembrane region" description="Helical" evidence="11">
    <location>
        <begin position="364"/>
        <end position="385"/>
    </location>
</feature>
<feature type="binding site" evidence="9">
    <location>
        <position position="103"/>
    </location>
    <ligand>
        <name>Na(+)</name>
        <dbReference type="ChEBI" id="CHEBI:29101"/>
        <label>1</label>
    </ligand>
</feature>
<proteinExistence type="inferred from homology"/>
<keyword evidence="11" id="KW-1133">Transmembrane helix</keyword>
<dbReference type="GO" id="GO:0089718">
    <property type="term" value="P:amino acid import across plasma membrane"/>
    <property type="evidence" value="ECO:0007669"/>
    <property type="project" value="TreeGrafter"/>
</dbReference>
<dbReference type="GO" id="GO:0015179">
    <property type="term" value="F:L-amino acid transmembrane transporter activity"/>
    <property type="evidence" value="ECO:0007669"/>
    <property type="project" value="TreeGrafter"/>
</dbReference>
<dbReference type="GO" id="GO:0005283">
    <property type="term" value="F:amino acid:sodium symporter activity"/>
    <property type="evidence" value="ECO:0007669"/>
    <property type="project" value="TreeGrafter"/>
</dbReference>
<protein>
    <recommendedName>
        <fullName evidence="8">Sodium-dependent nutrient amino acid transporter 1</fullName>
    </recommendedName>
</protein>
<feature type="binding site" evidence="9">
    <location>
        <position position="436"/>
    </location>
    <ligand>
        <name>Na(+)</name>
        <dbReference type="ChEBI" id="CHEBI:29101"/>
        <label>1</label>
    </ligand>
</feature>
<evidence type="ECO:0000256" key="8">
    <source>
        <dbReference type="ARBA" id="ARBA00040215"/>
    </source>
</evidence>
<dbReference type="Pfam" id="PF00209">
    <property type="entry name" value="SNF"/>
    <property type="match status" value="1"/>
</dbReference>
<feature type="disulfide bond" evidence="10">
    <location>
        <begin position="205"/>
        <end position="214"/>
    </location>
</feature>
<dbReference type="Proteomes" id="UP000747542">
    <property type="component" value="Unassembled WGS sequence"/>
</dbReference>
<dbReference type="InterPro" id="IPR000175">
    <property type="entry name" value="Na/ntran_symport"/>
</dbReference>
<keyword evidence="5" id="KW-0325">Glycoprotein</keyword>
<evidence type="ECO:0000256" key="6">
    <source>
        <dbReference type="ARBA" id="ARBA00023201"/>
    </source>
</evidence>
<keyword evidence="3 9" id="KW-0915">Sodium</keyword>
<dbReference type="GO" id="GO:0046872">
    <property type="term" value="F:metal ion binding"/>
    <property type="evidence" value="ECO:0007669"/>
    <property type="project" value="UniProtKB-KW"/>
</dbReference>
<feature type="transmembrane region" description="Helical" evidence="11">
    <location>
        <begin position="124"/>
        <end position="145"/>
    </location>
</feature>
<evidence type="ECO:0000313" key="12">
    <source>
        <dbReference type="EMBL" id="KAG7162061.1"/>
    </source>
</evidence>
<evidence type="ECO:0000256" key="9">
    <source>
        <dbReference type="PIRSR" id="PIRSR600175-1"/>
    </source>
</evidence>
<keyword evidence="10" id="KW-1015">Disulfide bond</keyword>
<evidence type="ECO:0000256" key="2">
    <source>
        <dbReference type="ARBA" id="ARBA00022970"/>
    </source>
</evidence>
<evidence type="ECO:0000256" key="3">
    <source>
        <dbReference type="ARBA" id="ARBA00023053"/>
    </source>
</evidence>
<evidence type="ECO:0000313" key="13">
    <source>
        <dbReference type="Proteomes" id="UP000747542"/>
    </source>
</evidence>
<dbReference type="PROSITE" id="PS50267">
    <property type="entry name" value="NA_NEUROTRAN_SYMP_3"/>
    <property type="match status" value="1"/>
</dbReference>
<comment type="caution">
    <text evidence="12">The sequence shown here is derived from an EMBL/GenBank/DDBJ whole genome shotgun (WGS) entry which is preliminary data.</text>
</comment>
<reference evidence="12" key="1">
    <citation type="journal article" date="2021" name="Sci. Adv.">
        <title>The American lobster genome reveals insights on longevity, neural, and immune adaptations.</title>
        <authorList>
            <person name="Polinski J.M."/>
            <person name="Zimin A.V."/>
            <person name="Clark K.F."/>
            <person name="Kohn A.B."/>
            <person name="Sadowski N."/>
            <person name="Timp W."/>
            <person name="Ptitsyn A."/>
            <person name="Khanna P."/>
            <person name="Romanova D.Y."/>
            <person name="Williams P."/>
            <person name="Greenwood S.J."/>
            <person name="Moroz L.L."/>
            <person name="Walt D.R."/>
            <person name="Bodnar A.G."/>
        </authorList>
    </citation>
    <scope>NUCLEOTIDE SEQUENCE</scope>
    <source>
        <strain evidence="12">GMGI-L3</strain>
    </source>
</reference>
<evidence type="ECO:0000256" key="11">
    <source>
        <dbReference type="SAM" id="Phobius"/>
    </source>
</evidence>
<evidence type="ECO:0000256" key="7">
    <source>
        <dbReference type="ARBA" id="ARBA00037785"/>
    </source>
</evidence>
<feature type="binding site" evidence="9">
    <location>
        <position position="107"/>
    </location>
    <ligand>
        <name>Na(+)</name>
        <dbReference type="ChEBI" id="CHEBI:29101"/>
        <label>1</label>
    </ligand>
</feature>
<keyword evidence="6" id="KW-0739">Sodium transport</keyword>
<feature type="transmembrane region" description="Helical" evidence="11">
    <location>
        <begin position="327"/>
        <end position="352"/>
    </location>
</feature>
<feature type="transmembrane region" description="Helical" evidence="11">
    <location>
        <begin position="166"/>
        <end position="192"/>
    </location>
</feature>
<evidence type="ECO:0000256" key="10">
    <source>
        <dbReference type="PIRSR" id="PIRSR600175-2"/>
    </source>
</evidence>
<comment type="similarity">
    <text evidence="1">Belongs to the sodium:neurotransmitter symporter (SNF) (TC 2.A.22) family.</text>
</comment>
<keyword evidence="11" id="KW-0812">Transmembrane</keyword>
<evidence type="ECO:0000256" key="4">
    <source>
        <dbReference type="ARBA" id="ARBA00023065"/>
    </source>
</evidence>
<dbReference type="EMBL" id="JAHLQT010028085">
    <property type="protein sequence ID" value="KAG7162061.1"/>
    <property type="molecule type" value="Genomic_DNA"/>
</dbReference>
<organism evidence="12 13">
    <name type="scientific">Homarus americanus</name>
    <name type="common">American lobster</name>
    <dbReference type="NCBI Taxonomy" id="6706"/>
    <lineage>
        <taxon>Eukaryota</taxon>
        <taxon>Metazoa</taxon>
        <taxon>Ecdysozoa</taxon>
        <taxon>Arthropoda</taxon>
        <taxon>Crustacea</taxon>
        <taxon>Multicrustacea</taxon>
        <taxon>Malacostraca</taxon>
        <taxon>Eumalacostraca</taxon>
        <taxon>Eucarida</taxon>
        <taxon>Decapoda</taxon>
        <taxon>Pleocyemata</taxon>
        <taxon>Astacidea</taxon>
        <taxon>Nephropoidea</taxon>
        <taxon>Nephropidae</taxon>
        <taxon>Homarus</taxon>
    </lineage>
</organism>
<comment type="function">
    <text evidence="7">Unusual broad substrate spectrum amino acid:sodium cotransporter that promotes absorption of the D isomers of essential amino acids. Neutral amino acids are the preferred substrates, especially methionine and phenylalanine.</text>
</comment>
<keyword evidence="2" id="KW-0813">Transport</keyword>
<dbReference type="OrthoDB" id="6581954at2759"/>
<evidence type="ECO:0000256" key="5">
    <source>
        <dbReference type="ARBA" id="ARBA00023180"/>
    </source>
</evidence>
<feature type="transmembrane region" description="Helical" evidence="11">
    <location>
        <begin position="424"/>
        <end position="450"/>
    </location>
</feature>
<dbReference type="PANTHER" id="PTHR11616:SF321">
    <property type="entry name" value="SODIUM-DEPENDENT NUTRIENT AMINO ACID TRANSPORTER 1-RELATED"/>
    <property type="match status" value="1"/>
</dbReference>
<keyword evidence="13" id="KW-1185">Reference proteome</keyword>
<evidence type="ECO:0000256" key="1">
    <source>
        <dbReference type="ARBA" id="ARBA00006459"/>
    </source>
</evidence>
<dbReference type="AlphaFoldDB" id="A0A8J5JQ76"/>
<accession>A0A8J5JQ76</accession>
<feature type="transmembrane region" description="Helical" evidence="11">
    <location>
        <begin position="288"/>
        <end position="315"/>
    </location>
</feature>
<feature type="transmembrane region" description="Helical" evidence="11">
    <location>
        <begin position="462"/>
        <end position="481"/>
    </location>
</feature>
<feature type="transmembrane region" description="Helical" evidence="11">
    <location>
        <begin position="577"/>
        <end position="599"/>
    </location>
</feature>
<feature type="transmembrane region" description="Helical" evidence="11">
    <location>
        <begin position="493"/>
        <end position="515"/>
    </location>
</feature>
<keyword evidence="4" id="KW-0406">Ion transport</keyword>
<sequence>MFPLPLNDIHVHDNFHQSKDDTFVYNEPLHNHMQRHPQVSDPDHILKITDPYHIKPEPGEDDDVSRNSKTRLVAHKTDETSENERQQWSRPIEFLLSCISMSVGLGNVWRFPMTAYENGGGAFLIPYLVVLIFIGRPLYFMELALGQFSSSGSVKVWKMVPAVKGLGYGQMVATWSVVTYYCSLMALTVFYLTQSFSAVLPWTYCDPAWADLNCVDAASNRTFTNESQSSSEQYFLNYVLHRTDNIDEGIGVPDWRQALCLLLSWSILFVTLIRGVQSSGKVAYFTALFPYLVLLTLLARGASLPGAAAGVLYFIKPQWRKLLDPNVWYAAVTQSFFSLSVGFGSVITFSSYNDFKHNIYRDAWIISLVDTLTSMLAGVTIFSILGSLAHELGTDVKDVVRGGSGLAFISYPEALGKFDWAPQVFAVLFFLMMFTLGLGTASALTGNIITIICDQFPSWRKAYVTLGICIISFLVGLVYVTPGGQWILDLVDYFGGGFVIYVLVIIETIAVHYIYGVNNFLHDVKFMLGKDLGIYWRFCWSFFIPFSLAAILIYILTDLQLPTFEGQEYPQIAYTCGWILSGVALVMVPVWFCQAVYITDGETFSEKMKAVFVAKTGWGPRKAYHKDGWLIMKETLQSQEDKILRNDISDTRTV</sequence>
<keyword evidence="9" id="KW-0479">Metal-binding</keyword>
<feature type="transmembrane region" description="Helical" evidence="11">
    <location>
        <begin position="535"/>
        <end position="557"/>
    </location>
</feature>
<dbReference type="PANTHER" id="PTHR11616">
    <property type="entry name" value="SODIUM/CHLORIDE DEPENDENT TRANSPORTER"/>
    <property type="match status" value="1"/>
</dbReference>
<keyword evidence="2" id="KW-0029">Amino-acid transport</keyword>
<dbReference type="PROSITE" id="PS00754">
    <property type="entry name" value="NA_NEUROTRAN_SYMP_2"/>
    <property type="match status" value="1"/>
</dbReference>
<feature type="binding site" evidence="9">
    <location>
        <position position="338"/>
    </location>
    <ligand>
        <name>Na(+)</name>
        <dbReference type="ChEBI" id="CHEBI:29101"/>
        <label>1</label>
    </ligand>
</feature>
<gene>
    <name evidence="12" type="primary">NAAT1-L4</name>
    <name evidence="12" type="ORF">Hamer_G024544</name>
</gene>